<dbReference type="Gene3D" id="2.30.38.10">
    <property type="entry name" value="Luciferase, Domain 3"/>
    <property type="match status" value="1"/>
</dbReference>
<dbReference type="InterPro" id="IPR050237">
    <property type="entry name" value="ATP-dep_AMP-bd_enzyme"/>
</dbReference>
<dbReference type="AlphaFoldDB" id="A0A1C6S733"/>
<protein>
    <submittedName>
        <fullName evidence="4">Mycobactin salicyl-AMP ligase</fullName>
    </submittedName>
</protein>
<dbReference type="InterPro" id="IPR000873">
    <property type="entry name" value="AMP-dep_synth/lig_dom"/>
</dbReference>
<feature type="domain" description="AMP-dependent synthetase/ligase" evidence="2">
    <location>
        <begin position="46"/>
        <end position="403"/>
    </location>
</feature>
<dbReference type="Proteomes" id="UP000198906">
    <property type="component" value="Unassembled WGS sequence"/>
</dbReference>
<proteinExistence type="predicted"/>
<evidence type="ECO:0000259" key="2">
    <source>
        <dbReference type="Pfam" id="PF00501"/>
    </source>
</evidence>
<keyword evidence="5" id="KW-1185">Reference proteome</keyword>
<dbReference type="SUPFAM" id="SSF56801">
    <property type="entry name" value="Acetyl-CoA synthetase-like"/>
    <property type="match status" value="1"/>
</dbReference>
<dbReference type="PANTHER" id="PTHR43767:SF1">
    <property type="entry name" value="NONRIBOSOMAL PEPTIDE SYNTHASE PES1 (EUROFUNG)-RELATED"/>
    <property type="match status" value="1"/>
</dbReference>
<accession>A0A1C6S733</accession>
<reference evidence="5" key="1">
    <citation type="submission" date="2016-06" db="EMBL/GenBank/DDBJ databases">
        <authorList>
            <person name="Varghese N."/>
        </authorList>
    </citation>
    <scope>NUCLEOTIDE SEQUENCE [LARGE SCALE GENOMIC DNA]</scope>
    <source>
        <strain evidence="5">DSM 46123</strain>
    </source>
</reference>
<name>A0A1C6S733_9ACTN</name>
<dbReference type="InterPro" id="IPR025110">
    <property type="entry name" value="AMP-bd_C"/>
</dbReference>
<dbReference type="RefSeq" id="WP_091460816.1">
    <property type="nucleotide sequence ID" value="NZ_FMHU01000002.1"/>
</dbReference>
<dbReference type="EMBL" id="FMHU01000002">
    <property type="protein sequence ID" value="SCL25274.1"/>
    <property type="molecule type" value="Genomic_DNA"/>
</dbReference>
<feature type="domain" description="AMP-binding enzyme C-terminal" evidence="3">
    <location>
        <begin position="454"/>
        <end position="531"/>
    </location>
</feature>
<dbReference type="STRING" id="47866.GA0074694_4175"/>
<dbReference type="Gene3D" id="3.40.50.980">
    <property type="match status" value="2"/>
</dbReference>
<dbReference type="Gene3D" id="3.30.300.30">
    <property type="match status" value="1"/>
</dbReference>
<sequence>MRVPDDLVAPLPSGLTPWPRDLCERYVERGYWDGRTLGRLLRDLTAAHGRRLALVAGEQRLTYRQLDQRADRMAAGLADLGIRAGDRVLVQLPNTGAFPPLLFALARIGAIAVLTLPAHRLTEIGHLARLSGAVAYVIADQVAGFDYRELADQVTAQAPELRHVLVDGDPGPYTALASVDAEPREFAEPDPADIALLLVSGGTTGVPKLIPRTHNDYGYNARASAEVCELDRDTVYLACLPIAHNFALACPGMLGTLAVGGTVVLSPSPAPDDAFPLIEAEGVTHTALVPPLIPLWIETTAWDQTDLSTLEVLQAGGSKLSAQLARQIPGALGCRVQQVFGMAEGLLNYTRGEDDDEIVATTQGRPMCPDDDLRVVDADGADVAPGEVGELLVRGPYTLRGYYRAPEVNATAFTPDGYYTTGDLVRALPSGHLVVEGRVKDTIDRNGESVSGEEIESHLHAHPLIDRCAAVGVSDGAEGQLICVAMRPPAGAPAPELADVRAFLLERGVAAFKLPDLLVVVDELPLTAIGKIDKRALAAAVAPASTA</sequence>
<evidence type="ECO:0000256" key="1">
    <source>
        <dbReference type="ARBA" id="ARBA00022598"/>
    </source>
</evidence>
<evidence type="ECO:0000313" key="4">
    <source>
        <dbReference type="EMBL" id="SCL25274.1"/>
    </source>
</evidence>
<dbReference type="Pfam" id="PF00501">
    <property type="entry name" value="AMP-binding"/>
    <property type="match status" value="1"/>
</dbReference>
<dbReference type="Pfam" id="PF13193">
    <property type="entry name" value="AMP-binding_C"/>
    <property type="match status" value="1"/>
</dbReference>
<gene>
    <name evidence="4" type="ORF">GA0074694_4175</name>
</gene>
<dbReference type="PANTHER" id="PTHR43767">
    <property type="entry name" value="LONG-CHAIN-FATTY-ACID--COA LIGASE"/>
    <property type="match status" value="1"/>
</dbReference>
<dbReference type="InterPro" id="IPR045851">
    <property type="entry name" value="AMP-bd_C_sf"/>
</dbReference>
<keyword evidence="1 4" id="KW-0436">Ligase</keyword>
<dbReference type="GO" id="GO:0016878">
    <property type="term" value="F:acid-thiol ligase activity"/>
    <property type="evidence" value="ECO:0007669"/>
    <property type="project" value="UniProtKB-ARBA"/>
</dbReference>
<organism evidence="4 5">
    <name type="scientific">Micromonospora inyonensis</name>
    <dbReference type="NCBI Taxonomy" id="47866"/>
    <lineage>
        <taxon>Bacteria</taxon>
        <taxon>Bacillati</taxon>
        <taxon>Actinomycetota</taxon>
        <taxon>Actinomycetes</taxon>
        <taxon>Micromonosporales</taxon>
        <taxon>Micromonosporaceae</taxon>
        <taxon>Micromonospora</taxon>
    </lineage>
</organism>
<dbReference type="FunFam" id="2.30.38.10:FF:000003">
    <property type="entry name" value="Vibriobactin-specific 2,3-dihydroxybenzoate-AMP ligase"/>
    <property type="match status" value="1"/>
</dbReference>
<evidence type="ECO:0000259" key="3">
    <source>
        <dbReference type="Pfam" id="PF13193"/>
    </source>
</evidence>
<evidence type="ECO:0000313" key="5">
    <source>
        <dbReference type="Proteomes" id="UP000198906"/>
    </source>
</evidence>